<reference evidence="2 3" key="1">
    <citation type="submission" date="2019-04" db="EMBL/GenBank/DDBJ databases">
        <title>Friends and foes A comparative genomics studyof 23 Aspergillus species from section Flavi.</title>
        <authorList>
            <consortium name="DOE Joint Genome Institute"/>
            <person name="Kjaerbolling I."/>
            <person name="Vesth T."/>
            <person name="Frisvad J.C."/>
            <person name="Nybo J.L."/>
            <person name="Theobald S."/>
            <person name="Kildgaard S."/>
            <person name="Isbrandt T."/>
            <person name="Kuo A."/>
            <person name="Sato A."/>
            <person name="Lyhne E.K."/>
            <person name="Kogle M.E."/>
            <person name="Wiebenga A."/>
            <person name="Kun R.S."/>
            <person name="Lubbers R.J."/>
            <person name="Makela M.R."/>
            <person name="Barry K."/>
            <person name="Chovatia M."/>
            <person name="Clum A."/>
            <person name="Daum C."/>
            <person name="Haridas S."/>
            <person name="He G."/>
            <person name="LaButti K."/>
            <person name="Lipzen A."/>
            <person name="Mondo S."/>
            <person name="Riley R."/>
            <person name="Salamov A."/>
            <person name="Simmons B.A."/>
            <person name="Magnuson J.K."/>
            <person name="Henrissat B."/>
            <person name="Mortensen U.H."/>
            <person name="Larsen T.O."/>
            <person name="Devries R.P."/>
            <person name="Grigoriev I.V."/>
            <person name="Machida M."/>
            <person name="Baker S.E."/>
            <person name="Andersen M.R."/>
        </authorList>
    </citation>
    <scope>NUCLEOTIDE SEQUENCE [LARGE SCALE GENOMIC DNA]</scope>
    <source>
        <strain evidence="2 3">IBT 29228</strain>
    </source>
</reference>
<dbReference type="AlphaFoldDB" id="A0A5N7B6B3"/>
<keyword evidence="3" id="KW-1185">Reference proteome</keyword>
<feature type="transmembrane region" description="Helical" evidence="1">
    <location>
        <begin position="32"/>
        <end position="49"/>
    </location>
</feature>
<dbReference type="EMBL" id="ML736220">
    <property type="protein sequence ID" value="KAE8377652.1"/>
    <property type="molecule type" value="Genomic_DNA"/>
</dbReference>
<evidence type="ECO:0000313" key="3">
    <source>
        <dbReference type="Proteomes" id="UP000326198"/>
    </source>
</evidence>
<keyword evidence="1" id="KW-1133">Transmembrane helix</keyword>
<accession>A0A5N7B6B3</accession>
<sequence>MDLRINIYFGRSTAFFDSFLNRVVLTMFTRPIHISLAWICLILIFLYLFGSKFNYSSPEGIDYVLLRSMSKVFWFRTGTKSHGRSKWIH</sequence>
<keyword evidence="1" id="KW-0472">Membrane</keyword>
<organism evidence="2 3">
    <name type="scientific">Aspergillus bertholletiae</name>
    <dbReference type="NCBI Taxonomy" id="1226010"/>
    <lineage>
        <taxon>Eukaryota</taxon>
        <taxon>Fungi</taxon>
        <taxon>Dikarya</taxon>
        <taxon>Ascomycota</taxon>
        <taxon>Pezizomycotina</taxon>
        <taxon>Eurotiomycetes</taxon>
        <taxon>Eurotiomycetidae</taxon>
        <taxon>Eurotiales</taxon>
        <taxon>Aspergillaceae</taxon>
        <taxon>Aspergillus</taxon>
        <taxon>Aspergillus subgen. Circumdati</taxon>
    </lineage>
</organism>
<evidence type="ECO:0000313" key="2">
    <source>
        <dbReference type="EMBL" id="KAE8377652.1"/>
    </source>
</evidence>
<proteinExistence type="predicted"/>
<keyword evidence="1" id="KW-0812">Transmembrane</keyword>
<protein>
    <submittedName>
        <fullName evidence="2">Uncharacterized protein</fullName>
    </submittedName>
</protein>
<evidence type="ECO:0000256" key="1">
    <source>
        <dbReference type="SAM" id="Phobius"/>
    </source>
</evidence>
<name>A0A5N7B6B3_9EURO</name>
<gene>
    <name evidence="2" type="ORF">BDV26DRAFT_263152</name>
</gene>
<dbReference type="Proteomes" id="UP000326198">
    <property type="component" value="Unassembled WGS sequence"/>
</dbReference>